<comment type="caution">
    <text evidence="12">The sequence shown here is derived from an EMBL/GenBank/DDBJ whole genome shotgun (WGS) entry which is preliminary data.</text>
</comment>
<dbReference type="FunFam" id="3.40.50.300:FF:000021">
    <property type="entry name" value="Lon protease homolog"/>
    <property type="match status" value="1"/>
</dbReference>
<dbReference type="PROSITE" id="PS51787">
    <property type="entry name" value="LON_N"/>
    <property type="match status" value="1"/>
</dbReference>
<dbReference type="InterPro" id="IPR003111">
    <property type="entry name" value="Lon_prtase_N"/>
</dbReference>
<evidence type="ECO:0000256" key="4">
    <source>
        <dbReference type="ARBA" id="ARBA00022825"/>
    </source>
</evidence>
<comment type="catalytic activity">
    <reaction evidence="6">
        <text>Hydrolysis of proteins in presence of ATP.</text>
        <dbReference type="EC" id="3.4.21.53"/>
    </reaction>
</comment>
<protein>
    <recommendedName>
        <fullName evidence="9">Lon protease homolog</fullName>
        <ecNumber evidence="9">3.4.21.-</ecNumber>
    </recommendedName>
</protein>
<dbReference type="InterPro" id="IPR020568">
    <property type="entry name" value="Ribosomal_Su5_D2-typ_SF"/>
</dbReference>
<dbReference type="PROSITE" id="PS51786">
    <property type="entry name" value="LON_PROTEOLYTIC"/>
    <property type="match status" value="1"/>
</dbReference>
<evidence type="ECO:0000256" key="1">
    <source>
        <dbReference type="ARBA" id="ARBA00022670"/>
    </source>
</evidence>
<dbReference type="EMBL" id="VYZN01000016">
    <property type="protein sequence ID" value="KAE9538584.1"/>
    <property type="molecule type" value="Genomic_DNA"/>
</dbReference>
<feature type="domain" description="Lon N-terminal" evidence="11">
    <location>
        <begin position="1"/>
        <end position="206"/>
    </location>
</feature>
<dbReference type="Proteomes" id="UP000475862">
    <property type="component" value="Unassembled WGS sequence"/>
</dbReference>
<dbReference type="GO" id="GO:0030163">
    <property type="term" value="P:protein catabolic process"/>
    <property type="evidence" value="ECO:0007669"/>
    <property type="project" value="InterPro"/>
</dbReference>
<dbReference type="InterPro" id="IPR003593">
    <property type="entry name" value="AAA+_ATPase"/>
</dbReference>
<keyword evidence="13" id="KW-1185">Reference proteome</keyword>
<dbReference type="InterPro" id="IPR046336">
    <property type="entry name" value="Lon_prtase_N_sf"/>
</dbReference>
<dbReference type="InterPro" id="IPR027417">
    <property type="entry name" value="P-loop_NTPase"/>
</dbReference>
<dbReference type="InterPro" id="IPR014721">
    <property type="entry name" value="Ribsml_uS5_D2-typ_fold_subgr"/>
</dbReference>
<evidence type="ECO:0000313" key="12">
    <source>
        <dbReference type="EMBL" id="KAE9538584.1"/>
    </source>
</evidence>
<evidence type="ECO:0000256" key="5">
    <source>
        <dbReference type="ARBA" id="ARBA00022840"/>
    </source>
</evidence>
<dbReference type="GO" id="GO:0005524">
    <property type="term" value="F:ATP binding"/>
    <property type="evidence" value="ECO:0007669"/>
    <property type="project" value="UniProtKB-KW"/>
</dbReference>
<evidence type="ECO:0000256" key="8">
    <source>
        <dbReference type="RuleBase" id="RU000591"/>
    </source>
</evidence>
<keyword evidence="3 7" id="KW-0378">Hydrolase</keyword>
<sequence length="1145" mass="128813">MDIPNELPIIYTTPVLIPGFILKIRLQVEKYSNLLNYLQTNHDSKSKHIGVIPKTDFEKVDNVIGIVARIRSIITINSVQDFVLVLEGICRFKLDMKIADEPLQINKIITIENFKNLQGDEKVINKLISEFNKVVIDYSQYAEDKLHEPAKRFLKILSNKLPLYQIVDLCLKGFVHLTPADAYEILRATNLNDLLIFVTNRLRQETIKENQYTDSDKTGLIPVIHFNEKNNVMFNSKIPEIPASHELNQIYKAIKGSGMPIPVHKEIMKEFKRLNEMSTSNPDYSVLINYISYVANLPWNKRTEETLDLEKAKNMLKLNHYGMDKVKNRILQFIAVKILNPDRRGPILCFVGPPGVGKTSIVKAIASSLSRTFKRISLGGINCYSDIKGHRRTYIGAMPGCIIQAINQSKTNNPVILLDEIDKMYKGSNGDPAAALLEVLDPEQNNSFVDSYVNLPFDVSQVMFIATANNVLNIPRTLRDRMELIYLEGYTEDEKMQIAELYLIPKILKDHNMDELQITICNNTIKDIIQKYTRETGVRELQRKLEAICHYIAVDVVENNYKKIKNYVITPELLLNIFDGELYYVKNTLVEESCNRVGIAIGLVCTPVGGQVQIIEATKLYSRNENNYLILTGLAGKVLRESVIIAQNWIQSFVKNNEVGIDNFSVHVHFPTGGIPKDGPSAGITIVCALISLYWKIPLRPMIAMTGEISLNGNVLPIGGVRDKILAAYNSNIKTVIIPELNLKDLKKIPKNIRENLNIIPVKNVEEVLDIVVPGGLAKLQNPSFSTTIGTFKVKFTSPTILSKALQQCLHVDQFHQLRLCSVIENSRKNHYTKTTKENFTTKYLVLEDVVNQAYNSGCLTFNKQTEFLPSTPQPVNSTAQSANEDIAAQYFSHQRFTSCICAMQNRLVVSSIDLHTDSNTNPLFPFKLKITLVSIMYGWNNCNIHIIEHSSFRLNNLKSQFNDCPIKIESGVNSLIISSCTSAKVVLTFLSFDAVIPEYTHISQSIANIGLSSVTGNKRVLEQISFFSTFSFSINVDSEAISSVIEVVVSVSIDNFFGKNLIIKVPRTQYKHQLGGSSTSIGGKNLYFENIGNELLKFDKSSLVFTSHPSIIKIQVLSFKYSSSVSVSLVDLGCWQVRLCLMAG</sequence>
<organism evidence="12 13">
    <name type="scientific">Aphis glycines</name>
    <name type="common">Soybean aphid</name>
    <dbReference type="NCBI Taxonomy" id="307491"/>
    <lineage>
        <taxon>Eukaryota</taxon>
        <taxon>Metazoa</taxon>
        <taxon>Ecdysozoa</taxon>
        <taxon>Arthropoda</taxon>
        <taxon>Hexapoda</taxon>
        <taxon>Insecta</taxon>
        <taxon>Pterygota</taxon>
        <taxon>Neoptera</taxon>
        <taxon>Paraneoptera</taxon>
        <taxon>Hemiptera</taxon>
        <taxon>Sternorrhyncha</taxon>
        <taxon>Aphidomorpha</taxon>
        <taxon>Aphidoidea</taxon>
        <taxon>Aphididae</taxon>
        <taxon>Aphidini</taxon>
        <taxon>Aphis</taxon>
        <taxon>Aphis</taxon>
    </lineage>
</organism>
<dbReference type="SMART" id="SM00382">
    <property type="entry name" value="AAA"/>
    <property type="match status" value="1"/>
</dbReference>
<keyword evidence="2 8" id="KW-0547">Nucleotide-binding</keyword>
<evidence type="ECO:0000256" key="3">
    <source>
        <dbReference type="ARBA" id="ARBA00022801"/>
    </source>
</evidence>
<dbReference type="Gene3D" id="3.40.50.300">
    <property type="entry name" value="P-loop containing nucleotide triphosphate hydrolases"/>
    <property type="match status" value="1"/>
</dbReference>
<reference evidence="12 13" key="1">
    <citation type="submission" date="2019-08" db="EMBL/GenBank/DDBJ databases">
        <title>The genome of the soybean aphid Biotype 1, its phylome, world population structure and adaptation to the North American continent.</title>
        <authorList>
            <person name="Giordano R."/>
            <person name="Donthu R.K."/>
            <person name="Hernandez A.G."/>
            <person name="Wright C.L."/>
            <person name="Zimin A.V."/>
        </authorList>
    </citation>
    <scope>NUCLEOTIDE SEQUENCE [LARGE SCALE GENOMIC DNA]</scope>
    <source>
        <tissue evidence="12">Whole aphids</tissue>
    </source>
</reference>
<dbReference type="CDD" id="cd19500">
    <property type="entry name" value="RecA-like_Lon"/>
    <property type="match status" value="1"/>
</dbReference>
<evidence type="ECO:0000256" key="9">
    <source>
        <dbReference type="RuleBase" id="RU000592"/>
    </source>
</evidence>
<dbReference type="InterPro" id="IPR008268">
    <property type="entry name" value="Peptidase_S16_AS"/>
</dbReference>
<dbReference type="Pfam" id="PF22667">
    <property type="entry name" value="Lon_lid"/>
    <property type="match status" value="1"/>
</dbReference>
<dbReference type="PROSITE" id="PS01046">
    <property type="entry name" value="LON_SER"/>
    <property type="match status" value="1"/>
</dbReference>
<dbReference type="Gene3D" id="1.20.5.5270">
    <property type="match status" value="1"/>
</dbReference>
<dbReference type="SUPFAM" id="SSF52540">
    <property type="entry name" value="P-loop containing nucleoside triphosphate hydrolases"/>
    <property type="match status" value="1"/>
</dbReference>
<dbReference type="Gene3D" id="2.30.130.40">
    <property type="entry name" value="LON domain-like"/>
    <property type="match status" value="1"/>
</dbReference>
<dbReference type="InterPro" id="IPR054594">
    <property type="entry name" value="Lon_lid"/>
</dbReference>
<dbReference type="InterPro" id="IPR008269">
    <property type="entry name" value="Lon_proteolytic"/>
</dbReference>
<feature type="active site" evidence="7">
    <location>
        <position position="724"/>
    </location>
</feature>
<dbReference type="SMART" id="SM00464">
    <property type="entry name" value="LON"/>
    <property type="match status" value="1"/>
</dbReference>
<dbReference type="Pfam" id="PF02190">
    <property type="entry name" value="LON_substr_bdg"/>
    <property type="match status" value="1"/>
</dbReference>
<evidence type="ECO:0000313" key="13">
    <source>
        <dbReference type="Proteomes" id="UP000475862"/>
    </source>
</evidence>
<evidence type="ECO:0000259" key="10">
    <source>
        <dbReference type="PROSITE" id="PS51786"/>
    </source>
</evidence>
<keyword evidence="5 8" id="KW-0067">ATP-binding</keyword>
<name>A0A6G0TU01_APHGL</name>
<feature type="domain" description="Lon proteolytic" evidence="10">
    <location>
        <begin position="594"/>
        <end position="775"/>
    </location>
</feature>
<evidence type="ECO:0000256" key="2">
    <source>
        <dbReference type="ARBA" id="ARBA00022741"/>
    </source>
</evidence>
<dbReference type="InterPro" id="IPR003959">
    <property type="entry name" value="ATPase_AAA_core"/>
</dbReference>
<dbReference type="EC" id="3.4.21.-" evidence="9"/>
<dbReference type="InterPro" id="IPR004815">
    <property type="entry name" value="Lon_bac/euk-typ"/>
</dbReference>
<keyword evidence="1 7" id="KW-0645">Protease</keyword>
<dbReference type="Gene3D" id="3.30.230.10">
    <property type="match status" value="1"/>
</dbReference>
<dbReference type="OrthoDB" id="2411602at2759"/>
<dbReference type="AlphaFoldDB" id="A0A6G0TU01"/>
<accession>A0A6G0TU01</accession>
<feature type="active site" evidence="7">
    <location>
        <position position="681"/>
    </location>
</feature>
<evidence type="ECO:0000256" key="7">
    <source>
        <dbReference type="PROSITE-ProRule" id="PRU01122"/>
    </source>
</evidence>
<dbReference type="PANTHER" id="PTHR10046">
    <property type="entry name" value="ATP DEPENDENT LON PROTEASE FAMILY MEMBER"/>
    <property type="match status" value="1"/>
</dbReference>
<gene>
    <name evidence="12" type="ORF">AGLY_005683</name>
</gene>
<dbReference type="SUPFAM" id="SSF54211">
    <property type="entry name" value="Ribosomal protein S5 domain 2-like"/>
    <property type="match status" value="1"/>
</dbReference>
<evidence type="ECO:0000259" key="11">
    <source>
        <dbReference type="PROSITE" id="PS51787"/>
    </source>
</evidence>
<dbReference type="Pfam" id="PF00004">
    <property type="entry name" value="AAA"/>
    <property type="match status" value="1"/>
</dbReference>
<comment type="similarity">
    <text evidence="7 8">Belongs to the peptidase S16 family.</text>
</comment>
<dbReference type="NCBIfam" id="TIGR00763">
    <property type="entry name" value="lon"/>
    <property type="match status" value="1"/>
</dbReference>
<dbReference type="PRINTS" id="PR00830">
    <property type="entry name" value="ENDOLAPTASE"/>
</dbReference>
<dbReference type="Gene3D" id="1.10.8.60">
    <property type="match status" value="1"/>
</dbReference>
<dbReference type="GO" id="GO:0016887">
    <property type="term" value="F:ATP hydrolysis activity"/>
    <property type="evidence" value="ECO:0007669"/>
    <property type="project" value="InterPro"/>
</dbReference>
<dbReference type="GO" id="GO:0004176">
    <property type="term" value="F:ATP-dependent peptidase activity"/>
    <property type="evidence" value="ECO:0007669"/>
    <property type="project" value="UniProtKB-UniRule"/>
</dbReference>
<dbReference type="Pfam" id="PF05362">
    <property type="entry name" value="Lon_C"/>
    <property type="match status" value="1"/>
</dbReference>
<evidence type="ECO:0000256" key="6">
    <source>
        <dbReference type="ARBA" id="ARBA00050665"/>
    </source>
</evidence>
<dbReference type="GO" id="GO:0004252">
    <property type="term" value="F:serine-type endopeptidase activity"/>
    <property type="evidence" value="ECO:0007669"/>
    <property type="project" value="UniProtKB-UniRule"/>
</dbReference>
<dbReference type="GO" id="GO:0006508">
    <property type="term" value="P:proteolysis"/>
    <property type="evidence" value="ECO:0007669"/>
    <property type="project" value="UniProtKB-KW"/>
</dbReference>
<keyword evidence="4 7" id="KW-0720">Serine protease</keyword>
<dbReference type="InterPro" id="IPR027065">
    <property type="entry name" value="Lon_Prtase"/>
</dbReference>
<proteinExistence type="inferred from homology"/>